<gene>
    <name evidence="2" type="ORF">KAM343_20070</name>
    <name evidence="3" type="ORF">KAM348_31290</name>
    <name evidence="4" type="ORF">KAM382_30270</name>
</gene>
<evidence type="ECO:0000313" key="3">
    <source>
        <dbReference type="EMBL" id="GJA55706.1"/>
    </source>
</evidence>
<evidence type="ECO:0000313" key="2">
    <source>
        <dbReference type="EMBL" id="GJA41211.1"/>
    </source>
</evidence>
<feature type="region of interest" description="Disordered" evidence="1">
    <location>
        <begin position="23"/>
        <end position="49"/>
    </location>
</feature>
<dbReference type="Proteomes" id="UP000737420">
    <property type="component" value="Unassembled WGS sequence"/>
</dbReference>
<sequence>MIARMVISQDDAGTPRDVVMDTSRKERVKQSGQIARLGRPQDTPTDWEGEFPKERIASRIAGSMAVQGMDEMT</sequence>
<evidence type="ECO:0000313" key="6">
    <source>
        <dbReference type="Proteomes" id="UP000887009"/>
    </source>
</evidence>
<proteinExistence type="predicted"/>
<organism evidence="3 6">
    <name type="scientific">Aeromonas caviae</name>
    <name type="common">Aeromonas punctata</name>
    <dbReference type="NCBI Taxonomy" id="648"/>
    <lineage>
        <taxon>Bacteria</taxon>
        <taxon>Pseudomonadati</taxon>
        <taxon>Pseudomonadota</taxon>
        <taxon>Gammaproteobacteria</taxon>
        <taxon>Aeromonadales</taxon>
        <taxon>Aeromonadaceae</taxon>
        <taxon>Aeromonas</taxon>
    </lineage>
</organism>
<comment type="caution">
    <text evidence="3">The sequence shown here is derived from an EMBL/GenBank/DDBJ whole genome shotgun (WGS) entry which is preliminary data.</text>
</comment>
<dbReference type="Proteomes" id="UP000887009">
    <property type="component" value="Unassembled WGS sequence"/>
</dbReference>
<accession>A0A7R7UXH5</accession>
<evidence type="ECO:0000313" key="4">
    <source>
        <dbReference type="EMBL" id="GJB92966.1"/>
    </source>
</evidence>
<dbReference type="EMBL" id="BPOP01000034">
    <property type="protein sequence ID" value="GJB92966.1"/>
    <property type="molecule type" value="Genomic_DNA"/>
</dbReference>
<dbReference type="Proteomes" id="UP000886939">
    <property type="component" value="Unassembled WGS sequence"/>
</dbReference>
<dbReference type="EMBL" id="BPNI01000035">
    <property type="protein sequence ID" value="GJA41211.1"/>
    <property type="molecule type" value="Genomic_DNA"/>
</dbReference>
<dbReference type="EMBL" id="BPNL01000039">
    <property type="protein sequence ID" value="GJA55706.1"/>
    <property type="molecule type" value="Genomic_DNA"/>
</dbReference>
<reference evidence="3 5" key="1">
    <citation type="submission" date="2021-07" db="EMBL/GenBank/DDBJ databases">
        <title>Draft genome sequence of carbapenem-resistant Aeromonas spp. in Japan.</title>
        <authorList>
            <person name="Maehana S."/>
            <person name="Suzuki M."/>
            <person name="Kitasato H."/>
        </authorList>
    </citation>
    <scope>NUCLEOTIDE SEQUENCE</scope>
    <source>
        <strain evidence="2">KAM343</strain>
        <strain evidence="3">KAM348</strain>
        <strain evidence="4 5">KAM382</strain>
    </source>
</reference>
<protein>
    <submittedName>
        <fullName evidence="3">Uncharacterized protein</fullName>
    </submittedName>
</protein>
<name>A0A7R7UXH5_AERCA</name>
<evidence type="ECO:0000256" key="1">
    <source>
        <dbReference type="SAM" id="MobiDB-lite"/>
    </source>
</evidence>
<evidence type="ECO:0000313" key="5">
    <source>
        <dbReference type="Proteomes" id="UP000737420"/>
    </source>
</evidence>
<dbReference type="AlphaFoldDB" id="A0A7R7UXH5"/>